<dbReference type="eggNOG" id="arCOG02899">
    <property type="taxonomic scope" value="Archaea"/>
</dbReference>
<gene>
    <name evidence="1" type="ORF">Natoc_0550</name>
</gene>
<dbReference type="InterPro" id="IPR023393">
    <property type="entry name" value="START-like_dom_sf"/>
</dbReference>
<dbReference type="InterPro" id="IPR019587">
    <property type="entry name" value="Polyketide_cyclase/dehydratase"/>
</dbReference>
<name>L0JTU2_9EURY</name>
<dbReference type="Proteomes" id="UP000010878">
    <property type="component" value="Chromosome"/>
</dbReference>
<dbReference type="AlphaFoldDB" id="L0JTU2"/>
<dbReference type="STRING" id="694430.Natoc_0550"/>
<dbReference type="SUPFAM" id="SSF55961">
    <property type="entry name" value="Bet v1-like"/>
    <property type="match status" value="1"/>
</dbReference>
<sequence length="186" mass="21369">MGILTTDPRLSHPVDRILLSTVAYRPPEEVFPYVRSFVDYPRYTDHLKEVRVRGSGDVGSIYDLELAWWKLSYTARSKVTTIEPPKSLRWHLVNDVDARGEWRVEPEPESAPDGAESASRIYFDATYDPYSADENALALPRFVSLDWVVRKVEPKLLDEAETVVERLVADIEGRRRDVELAVHEMP</sequence>
<keyword evidence="2" id="KW-1185">Reference proteome</keyword>
<reference evidence="1 2" key="1">
    <citation type="submission" date="2012-11" db="EMBL/GenBank/DDBJ databases">
        <title>FINISHED of Natronococcus occultus SP4, DSM 3396.</title>
        <authorList>
            <consortium name="DOE Joint Genome Institute"/>
            <person name="Eisen J."/>
            <person name="Huntemann M."/>
            <person name="Wei C.-L."/>
            <person name="Han J."/>
            <person name="Detter J.C."/>
            <person name="Han C."/>
            <person name="Tapia R."/>
            <person name="Chen A."/>
            <person name="Kyrpides N."/>
            <person name="Mavromatis K."/>
            <person name="Markowitz V."/>
            <person name="Szeto E."/>
            <person name="Ivanova N."/>
            <person name="Mikhailova N."/>
            <person name="Ovchinnikova G."/>
            <person name="Pagani I."/>
            <person name="Pati A."/>
            <person name="Goodwin L."/>
            <person name="Nordberg H.P."/>
            <person name="Cantor M.N."/>
            <person name="Hua S.X."/>
            <person name="Woyke T."/>
            <person name="Eisen J."/>
            <person name="Klenk H.-P."/>
            <person name="Klenk H.-P."/>
        </authorList>
    </citation>
    <scope>NUCLEOTIDE SEQUENCE [LARGE SCALE GENOMIC DNA]</scope>
    <source>
        <strain evidence="1 2">SP4</strain>
    </source>
</reference>
<dbReference type="Pfam" id="PF10604">
    <property type="entry name" value="Polyketide_cyc2"/>
    <property type="match status" value="1"/>
</dbReference>
<dbReference type="CDD" id="cd07812">
    <property type="entry name" value="SRPBCC"/>
    <property type="match status" value="1"/>
</dbReference>
<dbReference type="HOGENOM" id="CLU_1507348_0_0_2"/>
<dbReference type="KEGG" id="nou:Natoc_0550"/>
<accession>L0JTU2</accession>
<protein>
    <submittedName>
        <fullName evidence="1">Polyketide cyclase/dehydrase and lipid transport protein</fullName>
    </submittedName>
</protein>
<dbReference type="Gene3D" id="3.30.530.20">
    <property type="match status" value="1"/>
</dbReference>
<evidence type="ECO:0000313" key="1">
    <source>
        <dbReference type="EMBL" id="AGB36412.1"/>
    </source>
</evidence>
<evidence type="ECO:0000313" key="2">
    <source>
        <dbReference type="Proteomes" id="UP000010878"/>
    </source>
</evidence>
<organism evidence="1 2">
    <name type="scientific">Natronococcus occultus SP4</name>
    <dbReference type="NCBI Taxonomy" id="694430"/>
    <lineage>
        <taxon>Archaea</taxon>
        <taxon>Methanobacteriati</taxon>
        <taxon>Methanobacteriota</taxon>
        <taxon>Stenosarchaea group</taxon>
        <taxon>Halobacteria</taxon>
        <taxon>Halobacteriales</taxon>
        <taxon>Natrialbaceae</taxon>
        <taxon>Natronococcus</taxon>
    </lineage>
</organism>
<dbReference type="EMBL" id="CP003929">
    <property type="protein sequence ID" value="AGB36412.1"/>
    <property type="molecule type" value="Genomic_DNA"/>
</dbReference>
<proteinExistence type="predicted"/>